<dbReference type="CDD" id="cd04317">
    <property type="entry name" value="EcAspRS_like_N"/>
    <property type="match status" value="1"/>
</dbReference>
<dbReference type="InterPro" id="IPR004365">
    <property type="entry name" value="NA-bd_OB_tRNA"/>
</dbReference>
<protein>
    <recommendedName>
        <fullName evidence="3">OB domain-containing protein</fullName>
    </recommendedName>
</protein>
<evidence type="ECO:0000313" key="4">
    <source>
        <dbReference type="EMBL" id="GAH75043.1"/>
    </source>
</evidence>
<evidence type="ECO:0000256" key="2">
    <source>
        <dbReference type="ARBA" id="ARBA00023146"/>
    </source>
</evidence>
<gene>
    <name evidence="4" type="ORF">S03H2_44084</name>
</gene>
<sequence>MRNHSCGKLTQAEVGQEVLLCGWVKRNRNLGGITFLDMWDRGGTVQVIFDPNLDERLHRQAVKLRAEDVIQVGGAVRLRPKKDRNPAMATGEVEVLASELKMLAD</sequence>
<dbReference type="Pfam" id="PF01336">
    <property type="entry name" value="tRNA_anti-codon"/>
    <property type="match status" value="1"/>
</dbReference>
<keyword evidence="2" id="KW-0030">Aminoacyl-tRNA synthetase</keyword>
<keyword evidence="1" id="KW-0648">Protein biosynthesis</keyword>
<dbReference type="PANTHER" id="PTHR22594">
    <property type="entry name" value="ASPARTYL/LYSYL-TRNA SYNTHETASE"/>
    <property type="match status" value="1"/>
</dbReference>
<dbReference type="GO" id="GO:0004815">
    <property type="term" value="F:aspartate-tRNA ligase activity"/>
    <property type="evidence" value="ECO:0007669"/>
    <property type="project" value="TreeGrafter"/>
</dbReference>
<organism evidence="4">
    <name type="scientific">marine sediment metagenome</name>
    <dbReference type="NCBI Taxonomy" id="412755"/>
    <lineage>
        <taxon>unclassified sequences</taxon>
        <taxon>metagenomes</taxon>
        <taxon>ecological metagenomes</taxon>
    </lineage>
</organism>
<dbReference type="SUPFAM" id="SSF50249">
    <property type="entry name" value="Nucleic acid-binding proteins"/>
    <property type="match status" value="1"/>
</dbReference>
<accession>X1JZ11</accession>
<name>X1JZ11_9ZZZZ</name>
<dbReference type="AlphaFoldDB" id="X1JZ11"/>
<dbReference type="GO" id="GO:0003676">
    <property type="term" value="F:nucleic acid binding"/>
    <property type="evidence" value="ECO:0007669"/>
    <property type="project" value="InterPro"/>
</dbReference>
<proteinExistence type="predicted"/>
<feature type="domain" description="OB" evidence="3">
    <location>
        <begin position="18"/>
        <end position="102"/>
    </location>
</feature>
<dbReference type="PANTHER" id="PTHR22594:SF5">
    <property type="entry name" value="ASPARTATE--TRNA LIGASE, MITOCHONDRIAL"/>
    <property type="match status" value="1"/>
</dbReference>
<dbReference type="GO" id="GO:0006422">
    <property type="term" value="P:aspartyl-tRNA aminoacylation"/>
    <property type="evidence" value="ECO:0007669"/>
    <property type="project" value="TreeGrafter"/>
</dbReference>
<dbReference type="Gene3D" id="2.40.50.140">
    <property type="entry name" value="Nucleic acid-binding proteins"/>
    <property type="match status" value="1"/>
</dbReference>
<keyword evidence="2" id="KW-0436">Ligase</keyword>
<evidence type="ECO:0000256" key="1">
    <source>
        <dbReference type="ARBA" id="ARBA00022917"/>
    </source>
</evidence>
<reference evidence="4" key="1">
    <citation type="journal article" date="2014" name="Front. Microbiol.">
        <title>High frequency of phylogenetically diverse reductive dehalogenase-homologous genes in deep subseafloor sedimentary metagenomes.</title>
        <authorList>
            <person name="Kawai M."/>
            <person name="Futagami T."/>
            <person name="Toyoda A."/>
            <person name="Takaki Y."/>
            <person name="Nishi S."/>
            <person name="Hori S."/>
            <person name="Arai W."/>
            <person name="Tsubouchi T."/>
            <person name="Morono Y."/>
            <person name="Uchiyama I."/>
            <person name="Ito T."/>
            <person name="Fujiyama A."/>
            <person name="Inagaki F."/>
            <person name="Takami H."/>
        </authorList>
    </citation>
    <scope>NUCLEOTIDE SEQUENCE</scope>
    <source>
        <strain evidence="4">Expedition CK06-06</strain>
    </source>
</reference>
<dbReference type="GO" id="GO:0005524">
    <property type="term" value="F:ATP binding"/>
    <property type="evidence" value="ECO:0007669"/>
    <property type="project" value="UniProtKB-KW"/>
</dbReference>
<comment type="caution">
    <text evidence="4">The sequence shown here is derived from an EMBL/GenBank/DDBJ whole genome shotgun (WGS) entry which is preliminary data.</text>
</comment>
<evidence type="ECO:0000259" key="3">
    <source>
        <dbReference type="Pfam" id="PF01336"/>
    </source>
</evidence>
<dbReference type="EMBL" id="BARU01027539">
    <property type="protein sequence ID" value="GAH75043.1"/>
    <property type="molecule type" value="Genomic_DNA"/>
</dbReference>
<dbReference type="InterPro" id="IPR012340">
    <property type="entry name" value="NA-bd_OB-fold"/>
</dbReference>
<dbReference type="InterPro" id="IPR047089">
    <property type="entry name" value="Asp-tRNA-ligase_1_N"/>
</dbReference>
<feature type="non-terminal residue" evidence="4">
    <location>
        <position position="105"/>
    </location>
</feature>